<keyword evidence="3" id="KW-1185">Reference proteome</keyword>
<proteinExistence type="predicted"/>
<sequence length="312" mass="34774">MRNKRTALGRSVDLSMADVPVSHTKEYTLLGGRKVKFTATTIAANLLADTVKPHELNLRLPEELTRASLASMIETIKDQQFYPAICQKVGDVYYAMDGSRRRQAALFAGAGFDILYTESDLSVAEVKHLTKQLQTAKEHSLRERGKQYYGLMNPEQPEGEDTPAKALTQTQIAEVMGVSQGYVSNALKAWSIPQSLISLYEYPSDIIPAEFNKLASVVAVCEKKGMDIDEFAKSVDIQPGTKNDEVTTFIVEAAKVKKPKAKQAVKFAEVNSKKWAKEKIDKDKITLTLNRVTKDEYSKIQSYIKDVMEGRA</sequence>
<dbReference type="SUPFAM" id="SSF110849">
    <property type="entry name" value="ParB/Sulfiredoxin"/>
    <property type="match status" value="1"/>
</dbReference>
<evidence type="ECO:0000256" key="1">
    <source>
        <dbReference type="ARBA" id="ARBA00023125"/>
    </source>
</evidence>
<dbReference type="Proteomes" id="UP000773469">
    <property type="component" value="Unassembled WGS sequence"/>
</dbReference>
<evidence type="ECO:0000313" key="2">
    <source>
        <dbReference type="EMBL" id="GIU40981.1"/>
    </source>
</evidence>
<organism evidence="2 3">
    <name type="scientific">Shewanella colwelliana</name>
    <name type="common">Alteromonas colwelliana</name>
    <dbReference type="NCBI Taxonomy" id="23"/>
    <lineage>
        <taxon>Bacteria</taxon>
        <taxon>Pseudomonadati</taxon>
        <taxon>Pseudomonadota</taxon>
        <taxon>Gammaproteobacteria</taxon>
        <taxon>Alteromonadales</taxon>
        <taxon>Shewanellaceae</taxon>
        <taxon>Shewanella</taxon>
    </lineage>
</organism>
<dbReference type="Gene3D" id="1.10.10.2830">
    <property type="match status" value="1"/>
</dbReference>
<dbReference type="InterPro" id="IPR036086">
    <property type="entry name" value="ParB/Sulfiredoxin_sf"/>
</dbReference>
<name>A0ABQ4P0E3_SHECO</name>
<dbReference type="PANTHER" id="PTHR38973:SF1">
    <property type="entry name" value="PLASMID PARTITION PROTEIN B"/>
    <property type="match status" value="1"/>
</dbReference>
<dbReference type="CDD" id="cd16394">
    <property type="entry name" value="sopB_N"/>
    <property type="match status" value="1"/>
</dbReference>
<gene>
    <name evidence="2" type="primary">parB_2</name>
    <name evidence="2" type="ORF">TUM3794_20260</name>
</gene>
<dbReference type="EMBL" id="BPEU01000013">
    <property type="protein sequence ID" value="GIU40981.1"/>
    <property type="molecule type" value="Genomic_DNA"/>
</dbReference>
<dbReference type="RefSeq" id="WP_220756906.1">
    <property type="nucleotide sequence ID" value="NZ_BPEU01000013.1"/>
</dbReference>
<comment type="caution">
    <text evidence="2">The sequence shown here is derived from an EMBL/GenBank/DDBJ whole genome shotgun (WGS) entry which is preliminary data.</text>
</comment>
<dbReference type="PANTHER" id="PTHR38973">
    <property type="entry name" value="PLASMID PARTITIONING CONTROL PROTEIN-RELATED"/>
    <property type="match status" value="1"/>
</dbReference>
<accession>A0ABQ4P0E3</accession>
<evidence type="ECO:0000313" key="3">
    <source>
        <dbReference type="Proteomes" id="UP000773469"/>
    </source>
</evidence>
<reference evidence="2 3" key="1">
    <citation type="submission" date="2021-05" db="EMBL/GenBank/DDBJ databases">
        <title>Molecular characterization for Shewanella algae harboring chromosomal blaOXA-55-like strains isolated from clinical and environment sample.</title>
        <authorList>
            <person name="Ohama Y."/>
            <person name="Aoki K."/>
            <person name="Harada S."/>
            <person name="Moriya K."/>
            <person name="Ishii Y."/>
            <person name="Tateda K."/>
        </authorList>
    </citation>
    <scope>NUCLEOTIDE SEQUENCE [LARGE SCALE GENOMIC DNA]</scope>
    <source>
        <strain evidence="2 3">MBTL60-118</strain>
    </source>
</reference>
<keyword evidence="1" id="KW-0238">DNA-binding</keyword>
<protein>
    <submittedName>
        <fullName evidence="2">Chromosome partitioning protein ParB</fullName>
    </submittedName>
</protein>